<evidence type="ECO:0000256" key="1">
    <source>
        <dbReference type="SAM" id="Coils"/>
    </source>
</evidence>
<gene>
    <name evidence="2" type="ORF">FV139_00665</name>
</gene>
<feature type="coiled-coil region" evidence="1">
    <location>
        <begin position="49"/>
        <end position="76"/>
    </location>
</feature>
<keyword evidence="3" id="KW-1185">Reference proteome</keyword>
<dbReference type="EMBL" id="VRZA01000001">
    <property type="protein sequence ID" value="TXS96751.1"/>
    <property type="molecule type" value="Genomic_DNA"/>
</dbReference>
<evidence type="ECO:0000313" key="2">
    <source>
        <dbReference type="EMBL" id="TXS96751.1"/>
    </source>
</evidence>
<evidence type="ECO:0000313" key="3">
    <source>
        <dbReference type="Proteomes" id="UP000321039"/>
    </source>
</evidence>
<dbReference type="Gene3D" id="1.10.287.3020">
    <property type="match status" value="1"/>
</dbReference>
<organism evidence="2 3">
    <name type="scientific">Parahaliea maris</name>
    <dbReference type="NCBI Taxonomy" id="2716870"/>
    <lineage>
        <taxon>Bacteria</taxon>
        <taxon>Pseudomonadati</taxon>
        <taxon>Pseudomonadota</taxon>
        <taxon>Gammaproteobacteria</taxon>
        <taxon>Cellvibrionales</taxon>
        <taxon>Halieaceae</taxon>
        <taxon>Parahaliea</taxon>
    </lineage>
</organism>
<reference evidence="2 3" key="1">
    <citation type="submission" date="2019-08" db="EMBL/GenBank/DDBJ databases">
        <title>Parahaliea maris sp. nov., isolated from the surface seawater.</title>
        <authorList>
            <person name="Liu Y."/>
        </authorList>
    </citation>
    <scope>NUCLEOTIDE SEQUENCE [LARGE SCALE GENOMIC DNA]</scope>
    <source>
        <strain evidence="2 3">HSLHS9</strain>
    </source>
</reference>
<dbReference type="AlphaFoldDB" id="A0A5C9ABN7"/>
<proteinExistence type="predicted"/>
<accession>A0A5C9ABN7</accession>
<sequence>MQRFIDLANTMKNEGVATRLISAALMTASGVYTTYAFAGNSGGLNAKGIDKVTQAYRQNLENIQEAKREEQAQQQQ</sequence>
<protein>
    <submittedName>
        <fullName evidence="2">DUF3144 domain-containing protein</fullName>
    </submittedName>
</protein>
<keyword evidence="1" id="KW-0175">Coiled coil</keyword>
<comment type="caution">
    <text evidence="2">The sequence shown here is derived from an EMBL/GenBank/DDBJ whole genome shotgun (WGS) entry which is preliminary data.</text>
</comment>
<dbReference type="Proteomes" id="UP000321039">
    <property type="component" value="Unassembled WGS sequence"/>
</dbReference>
<name>A0A5C9ABN7_9GAMM</name>